<dbReference type="Proteomes" id="UP000216020">
    <property type="component" value="Unassembled WGS sequence"/>
</dbReference>
<dbReference type="EMBL" id="NEVM01000005">
    <property type="protein sequence ID" value="OZI31456.1"/>
    <property type="molecule type" value="Genomic_DNA"/>
</dbReference>
<dbReference type="InterPro" id="IPR000524">
    <property type="entry name" value="Tscrpt_reg_HTH_GntR"/>
</dbReference>
<dbReference type="Pfam" id="PF00392">
    <property type="entry name" value="GntR"/>
    <property type="match status" value="1"/>
</dbReference>
<dbReference type="Gene3D" id="1.10.10.10">
    <property type="entry name" value="Winged helix-like DNA-binding domain superfamily/Winged helix DNA-binding domain"/>
    <property type="match status" value="1"/>
</dbReference>
<sequence>MPSARDLVYGELRRRLMAGAFLPGEKLREERIAKELDVSRTPVRQAIERLEADGLVKRDGRRGTVVLGWLDRDIDEAFALRLLLEPYAAGVAAQRATPEQIDELEAINRGMKEAAESDDADRVDRVQKLNNRFHHALLAAAQSARVRSLVDSLLDLPIIIGSFYFYSREDMLRSVEHHRDIIAALRAGDAAHAETAMRFHLSATHLLFRGQRKGKAPARG</sequence>
<dbReference type="PANTHER" id="PTHR43537">
    <property type="entry name" value="TRANSCRIPTIONAL REGULATOR, GNTR FAMILY"/>
    <property type="match status" value="1"/>
</dbReference>
<dbReference type="Gene3D" id="1.20.120.530">
    <property type="entry name" value="GntR ligand-binding domain-like"/>
    <property type="match status" value="1"/>
</dbReference>
<dbReference type="CDD" id="cd07377">
    <property type="entry name" value="WHTH_GntR"/>
    <property type="match status" value="1"/>
</dbReference>
<accession>A0A261S280</accession>
<evidence type="ECO:0000256" key="3">
    <source>
        <dbReference type="ARBA" id="ARBA00023163"/>
    </source>
</evidence>
<dbReference type="PROSITE" id="PS50949">
    <property type="entry name" value="HTH_GNTR"/>
    <property type="match status" value="1"/>
</dbReference>
<dbReference type="RefSeq" id="WP_094855865.1">
    <property type="nucleotide sequence ID" value="NZ_NEVM01000005.1"/>
</dbReference>
<keyword evidence="3" id="KW-0804">Transcription</keyword>
<reference evidence="6" key="1">
    <citation type="submission" date="2017-05" db="EMBL/GenBank/DDBJ databases">
        <title>Complete and WGS of Bordetella genogroups.</title>
        <authorList>
            <person name="Spilker T."/>
            <person name="Lipuma J."/>
        </authorList>
    </citation>
    <scope>NUCLEOTIDE SEQUENCE [LARGE SCALE GENOMIC DNA]</scope>
    <source>
        <strain evidence="6">AU16122</strain>
    </source>
</reference>
<name>A0A261S280_9BORD</name>
<gene>
    <name evidence="5" type="ORF">CAL29_26520</name>
</gene>
<dbReference type="SMART" id="SM00895">
    <property type="entry name" value="FCD"/>
    <property type="match status" value="1"/>
</dbReference>
<dbReference type="InterPro" id="IPR008920">
    <property type="entry name" value="TF_FadR/GntR_C"/>
</dbReference>
<dbReference type="GO" id="GO:0003677">
    <property type="term" value="F:DNA binding"/>
    <property type="evidence" value="ECO:0007669"/>
    <property type="project" value="UniProtKB-KW"/>
</dbReference>
<dbReference type="PRINTS" id="PR00035">
    <property type="entry name" value="HTHGNTR"/>
</dbReference>
<dbReference type="Pfam" id="PF07729">
    <property type="entry name" value="FCD"/>
    <property type="match status" value="1"/>
</dbReference>
<dbReference type="InterPro" id="IPR036390">
    <property type="entry name" value="WH_DNA-bd_sf"/>
</dbReference>
<dbReference type="AlphaFoldDB" id="A0A261S280"/>
<evidence type="ECO:0000256" key="2">
    <source>
        <dbReference type="ARBA" id="ARBA00023125"/>
    </source>
</evidence>
<dbReference type="SMART" id="SM00345">
    <property type="entry name" value="HTH_GNTR"/>
    <property type="match status" value="1"/>
</dbReference>
<evidence type="ECO:0000256" key="1">
    <source>
        <dbReference type="ARBA" id="ARBA00023015"/>
    </source>
</evidence>
<proteinExistence type="predicted"/>
<keyword evidence="2" id="KW-0238">DNA-binding</keyword>
<evidence type="ECO:0000259" key="4">
    <source>
        <dbReference type="PROSITE" id="PS50949"/>
    </source>
</evidence>
<dbReference type="InterPro" id="IPR011711">
    <property type="entry name" value="GntR_C"/>
</dbReference>
<organism evidence="5 6">
    <name type="scientific">Bordetella genomosp. 10</name>
    <dbReference type="NCBI Taxonomy" id="1416804"/>
    <lineage>
        <taxon>Bacteria</taxon>
        <taxon>Pseudomonadati</taxon>
        <taxon>Pseudomonadota</taxon>
        <taxon>Betaproteobacteria</taxon>
        <taxon>Burkholderiales</taxon>
        <taxon>Alcaligenaceae</taxon>
        <taxon>Bordetella</taxon>
    </lineage>
</organism>
<dbReference type="SUPFAM" id="SSF48008">
    <property type="entry name" value="GntR ligand-binding domain-like"/>
    <property type="match status" value="1"/>
</dbReference>
<dbReference type="SUPFAM" id="SSF46785">
    <property type="entry name" value="Winged helix' DNA-binding domain"/>
    <property type="match status" value="1"/>
</dbReference>
<comment type="caution">
    <text evidence="5">The sequence shown here is derived from an EMBL/GenBank/DDBJ whole genome shotgun (WGS) entry which is preliminary data.</text>
</comment>
<dbReference type="OrthoDB" id="8631299at2"/>
<keyword evidence="1" id="KW-0805">Transcription regulation</keyword>
<evidence type="ECO:0000313" key="6">
    <source>
        <dbReference type="Proteomes" id="UP000216020"/>
    </source>
</evidence>
<dbReference type="PANTHER" id="PTHR43537:SF24">
    <property type="entry name" value="GLUCONATE OPERON TRANSCRIPTIONAL REPRESSOR"/>
    <property type="match status" value="1"/>
</dbReference>
<dbReference type="InterPro" id="IPR036388">
    <property type="entry name" value="WH-like_DNA-bd_sf"/>
</dbReference>
<protein>
    <submittedName>
        <fullName evidence="5">GntR family transcriptional regulator</fullName>
    </submittedName>
</protein>
<evidence type="ECO:0000313" key="5">
    <source>
        <dbReference type="EMBL" id="OZI31456.1"/>
    </source>
</evidence>
<keyword evidence="6" id="KW-1185">Reference proteome</keyword>
<dbReference type="GO" id="GO:0003700">
    <property type="term" value="F:DNA-binding transcription factor activity"/>
    <property type="evidence" value="ECO:0007669"/>
    <property type="project" value="InterPro"/>
</dbReference>
<feature type="domain" description="HTH gntR-type" evidence="4">
    <location>
        <begin position="2"/>
        <end position="69"/>
    </location>
</feature>